<keyword evidence="2" id="KW-1185">Reference proteome</keyword>
<name>A0ABP0KE95_9DINO</name>
<sequence>MIAMAWVTLCLLLPAAIAKSFPYPDSFDHVVACDTCNGTGARDCSSSDCQSRCPSEGKQCFKSNRYKLGCCCDPAKMPSPNIYKCRRGAKKSGPNQCLSECCQAVTYAEKKTWATICGDGCCKPSNHGTQNQCGSSWPLGLKGGKLKRHPCCLLKGASQDHQNGARCCFHGDGVNCSSPKQEPCCLLASTTTTHKNQSTDPHAVCQRKTCAAYIPCQASRGVNCESRSKTVCCLKATQPSISDPCQISVEDCNSRYMACNAGDQLGIDCSSSSGSNSVCCLPAGKETEACRRGDCAEYQREQTSRVIGVVCVSIACFCALLCGCILCHRRLQLLYRRLTDPLRASLLLPGARVSLAPVIEHPRRILLAISCQGYQNGYGVLETPHGDADLLAGACESMGYEVIKIQGSSHGAIFEGFRRAVHLVSGTTNALLLVSFSGHAVEINGKMMWAPEDAVRGDMNTHFNVASVCRDLMEVHLNDGAERFGAMQPAKSLFVVLLADCCREPGGSHCEPFQEARHGRRRRDRPSLYIIYGCGPGLLAADAAPDGSHSPFMHHVVEQIQSERRVSCFAAVVNEELKKTTNYRQEVWHPEGTGNFDGVTLSVPGRLRSGSGSSMLTENSQPEVVPSRQP</sequence>
<protein>
    <submittedName>
        <fullName evidence="1">Uncharacterized protein</fullName>
    </submittedName>
</protein>
<dbReference type="InterPro" id="IPR029030">
    <property type="entry name" value="Caspase-like_dom_sf"/>
</dbReference>
<evidence type="ECO:0000313" key="2">
    <source>
        <dbReference type="Proteomes" id="UP001642464"/>
    </source>
</evidence>
<evidence type="ECO:0000313" key="1">
    <source>
        <dbReference type="EMBL" id="CAK9024932.1"/>
    </source>
</evidence>
<dbReference type="Proteomes" id="UP001642464">
    <property type="component" value="Unassembled WGS sequence"/>
</dbReference>
<gene>
    <name evidence="1" type="ORF">SCF082_LOCUS16846</name>
</gene>
<accession>A0ABP0KE95</accession>
<proteinExistence type="predicted"/>
<comment type="caution">
    <text evidence="1">The sequence shown here is derived from an EMBL/GenBank/DDBJ whole genome shotgun (WGS) entry which is preliminary data.</text>
</comment>
<dbReference type="EMBL" id="CAXAMM010011079">
    <property type="protein sequence ID" value="CAK9024932.1"/>
    <property type="molecule type" value="Genomic_DNA"/>
</dbReference>
<dbReference type="Gene3D" id="3.40.50.1460">
    <property type="match status" value="1"/>
</dbReference>
<reference evidence="1 2" key="1">
    <citation type="submission" date="2024-02" db="EMBL/GenBank/DDBJ databases">
        <authorList>
            <person name="Chen Y."/>
            <person name="Shah S."/>
            <person name="Dougan E. K."/>
            <person name="Thang M."/>
            <person name="Chan C."/>
        </authorList>
    </citation>
    <scope>NUCLEOTIDE SEQUENCE [LARGE SCALE GENOMIC DNA]</scope>
</reference>
<organism evidence="1 2">
    <name type="scientific">Durusdinium trenchii</name>
    <dbReference type="NCBI Taxonomy" id="1381693"/>
    <lineage>
        <taxon>Eukaryota</taxon>
        <taxon>Sar</taxon>
        <taxon>Alveolata</taxon>
        <taxon>Dinophyceae</taxon>
        <taxon>Suessiales</taxon>
        <taxon>Symbiodiniaceae</taxon>
        <taxon>Durusdinium</taxon>
    </lineage>
</organism>
<dbReference type="InterPro" id="IPR011600">
    <property type="entry name" value="Pept_C14_caspase"/>
</dbReference>
<dbReference type="Pfam" id="PF00656">
    <property type="entry name" value="Peptidase_C14"/>
    <property type="match status" value="1"/>
</dbReference>
<dbReference type="SUPFAM" id="SSF52129">
    <property type="entry name" value="Caspase-like"/>
    <property type="match status" value="1"/>
</dbReference>